<dbReference type="GO" id="GO:0005829">
    <property type="term" value="C:cytosol"/>
    <property type="evidence" value="ECO:0007669"/>
    <property type="project" value="TreeGrafter"/>
</dbReference>
<evidence type="ECO:0008006" key="7">
    <source>
        <dbReference type="Google" id="ProtNLM"/>
    </source>
</evidence>
<dbReference type="Gene3D" id="1.20.1050.60">
    <property type="entry name" value="alpha-1,2-mannosidase"/>
    <property type="match status" value="1"/>
</dbReference>
<dbReference type="GO" id="GO:0006516">
    <property type="term" value="P:glycoprotein catabolic process"/>
    <property type="evidence" value="ECO:0007669"/>
    <property type="project" value="TreeGrafter"/>
</dbReference>
<protein>
    <recommendedName>
        <fullName evidence="7">Glycosyl hydrolase</fullName>
    </recommendedName>
</protein>
<evidence type="ECO:0000313" key="5">
    <source>
        <dbReference type="EMBL" id="QBZ63047.1"/>
    </source>
</evidence>
<accession>A0A4P7NLK3</accession>
<evidence type="ECO:0000256" key="2">
    <source>
        <dbReference type="SAM" id="SignalP"/>
    </source>
</evidence>
<evidence type="ECO:0000259" key="3">
    <source>
        <dbReference type="Pfam" id="PF07971"/>
    </source>
</evidence>
<dbReference type="AlphaFoldDB" id="A0A4P7NLK3"/>
<dbReference type="InterPro" id="IPR012939">
    <property type="entry name" value="Glyco_hydro_92"/>
</dbReference>
<dbReference type="PANTHER" id="PTHR12143:SF25">
    <property type="entry name" value="FAMILY PROTEIN, PUTATIVE (AFU_ORTHOLOGUE AFUA_1G10790)-RELATED"/>
    <property type="match status" value="1"/>
</dbReference>
<feature type="signal peptide" evidence="2">
    <location>
        <begin position="1"/>
        <end position="23"/>
    </location>
</feature>
<feature type="domain" description="Glycosyl hydrolase family 92" evidence="3">
    <location>
        <begin position="288"/>
        <end position="790"/>
    </location>
</feature>
<dbReference type="Gene3D" id="2.70.98.10">
    <property type="match status" value="1"/>
</dbReference>
<dbReference type="InterPro" id="IPR041371">
    <property type="entry name" value="GH92_N"/>
</dbReference>
<dbReference type="GO" id="GO:0000224">
    <property type="term" value="F:peptide-N4-(N-acetyl-beta-glucosaminyl)asparagine amidase activity"/>
    <property type="evidence" value="ECO:0007669"/>
    <property type="project" value="TreeGrafter"/>
</dbReference>
<dbReference type="Gene3D" id="3.30.2080.10">
    <property type="entry name" value="GH92 mannosidase domain"/>
    <property type="match status" value="1"/>
</dbReference>
<sequence length="843" mass="92538">MPSLSLPTGAMLLLVAGARLGSAQFDPLHYVNPLVGAANGGNVFPGATLPYGMAKAVADTNSSSNQGGFSLDGKSFVTGFSAMHDSGVGSTPSLGTFPLFGYAGCKRGDVDNCAFPKRSRVAFGGFKLKNVSATPGYFGIRLDSGVKVDMTTTQRTALFRFAFPAKAPDGRPSEPLIFQDLSDLSDSRQDNGTITVDVPTGRIFGNARFQPSFGQGSYVSYFCTDFKGAEMLDSGIWVDSRASNKVKTLGVSRGINGYPLPAGAYVRFKNADKPILARTATSFISTDQACRNAEQEMPKFDFESAQEAAVAAWRKKLSVVDVDSVGIDQSHVTNFYSGIYRTMISPQNYTGENPLYGEGNGEPYFDSFYCLWDSFRSQIPFLTVVDPPAVAQIVRSLIDVWRHVGWLPDCRMSLCKGYTQGGSNADNVLADAYVKGIKEGIDWNAGYDAVVKDAEEEPYDWSVEGRGGLDSWKDLGYIPVQDFDYKGFGTLTRSVSRTLEYSYNDFCVSQIAGGLDRQQDKEKYRGRSGNWQALFKKDQTSKFDNGTDTGFKGFFQPKFMNQTFGYQNPLNCSNISKNGGSCSLQNNGQETYESSLWEYGLQERKATNPPTHRPTYHSFVPHDQAKLVATYGGPSEFVRRLDFLHDRNITYIGNEPSFLTVYQYHYAGRPGLSAKRCHFYIPRFFTPTTGGLPGNDDGGAMGSFVAFGMLGLFPNAGQDVYLITPPFFRAVNVTNPETGKTARIKTVGFDAEYKNIYIQSAKLDGKPYNKNWIGHSFFTEGRELQLTLGPRESKWGTRVEDLPPSLSQYTGFGGQQERSLGGDKVRGGNYRSEFARFAAGSGL</sequence>
<feature type="domain" description="Glycosyl hydrolase family 92 N-terminal" evidence="4">
    <location>
        <begin position="30"/>
        <end position="282"/>
    </location>
</feature>
<dbReference type="SUPFAM" id="SSF48208">
    <property type="entry name" value="Six-hairpin glycosidases"/>
    <property type="match status" value="1"/>
</dbReference>
<evidence type="ECO:0000313" key="6">
    <source>
        <dbReference type="Proteomes" id="UP000294847"/>
    </source>
</evidence>
<dbReference type="InterPro" id="IPR008928">
    <property type="entry name" value="6-hairpin_glycosidase_sf"/>
</dbReference>
<dbReference type="Pfam" id="PF07971">
    <property type="entry name" value="Glyco_hydro_92"/>
    <property type="match status" value="1"/>
</dbReference>
<dbReference type="Pfam" id="PF17678">
    <property type="entry name" value="Glyco_hydro_92N"/>
    <property type="match status" value="1"/>
</dbReference>
<dbReference type="FunFam" id="1.20.1050.60:FF:000002">
    <property type="entry name" value="Glycosyl hydrolase family 92"/>
    <property type="match status" value="1"/>
</dbReference>
<gene>
    <name evidence="5" type="ORF">PoMZ_11940</name>
</gene>
<evidence type="ECO:0000256" key="1">
    <source>
        <dbReference type="SAM" id="MobiDB-lite"/>
    </source>
</evidence>
<dbReference type="InterPro" id="IPR014718">
    <property type="entry name" value="GH-type_carb-bd"/>
</dbReference>
<feature type="chain" id="PRO_5020469603" description="Glycosyl hydrolase" evidence="2">
    <location>
        <begin position="24"/>
        <end position="843"/>
    </location>
</feature>
<dbReference type="PANTHER" id="PTHR12143">
    <property type="entry name" value="PEPTIDE N-GLYCANASE PNGASE -RELATED"/>
    <property type="match status" value="1"/>
</dbReference>
<evidence type="ECO:0000259" key="4">
    <source>
        <dbReference type="Pfam" id="PF17678"/>
    </source>
</evidence>
<dbReference type="EMBL" id="CP034208">
    <property type="protein sequence ID" value="QBZ63047.1"/>
    <property type="molecule type" value="Genomic_DNA"/>
</dbReference>
<feature type="region of interest" description="Disordered" evidence="1">
    <location>
        <begin position="806"/>
        <end position="825"/>
    </location>
</feature>
<dbReference type="Proteomes" id="UP000294847">
    <property type="component" value="Chromosome 5"/>
</dbReference>
<dbReference type="FunFam" id="2.70.98.10:FF:000010">
    <property type="entry name" value="Alpha-1,2-mannosidase family protein"/>
    <property type="match status" value="1"/>
</dbReference>
<keyword evidence="2" id="KW-0732">Signal</keyword>
<name>A0A4P7NLK3_PYROR</name>
<dbReference type="GO" id="GO:0030246">
    <property type="term" value="F:carbohydrate binding"/>
    <property type="evidence" value="ECO:0007669"/>
    <property type="project" value="InterPro"/>
</dbReference>
<dbReference type="GO" id="GO:0005975">
    <property type="term" value="P:carbohydrate metabolic process"/>
    <property type="evidence" value="ECO:0007669"/>
    <property type="project" value="InterPro"/>
</dbReference>
<dbReference type="GO" id="GO:0005634">
    <property type="term" value="C:nucleus"/>
    <property type="evidence" value="ECO:0007669"/>
    <property type="project" value="TreeGrafter"/>
</dbReference>
<dbReference type="InterPro" id="IPR050883">
    <property type="entry name" value="PNGase"/>
</dbReference>
<organism evidence="5 6">
    <name type="scientific">Pyricularia oryzae</name>
    <name type="common">Rice blast fungus</name>
    <name type="synonym">Magnaporthe oryzae</name>
    <dbReference type="NCBI Taxonomy" id="318829"/>
    <lineage>
        <taxon>Eukaryota</taxon>
        <taxon>Fungi</taxon>
        <taxon>Dikarya</taxon>
        <taxon>Ascomycota</taxon>
        <taxon>Pezizomycotina</taxon>
        <taxon>Sordariomycetes</taxon>
        <taxon>Sordariomycetidae</taxon>
        <taxon>Magnaporthales</taxon>
        <taxon>Pyriculariaceae</taxon>
        <taxon>Pyricularia</taxon>
    </lineage>
</organism>
<dbReference type="FunFam" id="3.30.2080.10:FF:000001">
    <property type="entry name" value="Alpha-1,2-mannosidase subfamily"/>
    <property type="match status" value="1"/>
</dbReference>
<proteinExistence type="predicted"/>
<reference evidence="5 6" key="1">
    <citation type="journal article" date="2019" name="Mol. Biol. Evol.">
        <title>Blast fungal genomes show frequent chromosomal changes, gene gains and losses, and effector gene turnover.</title>
        <authorList>
            <person name="Gomez Luciano L.B."/>
            <person name="Jason Tsai I."/>
            <person name="Chuma I."/>
            <person name="Tosa Y."/>
            <person name="Chen Y.H."/>
            <person name="Li J.Y."/>
            <person name="Li M.Y."/>
            <person name="Jade Lu M.Y."/>
            <person name="Nakayashiki H."/>
            <person name="Li W.H."/>
        </authorList>
    </citation>
    <scope>NUCLEOTIDE SEQUENCE [LARGE SCALE GENOMIC DNA]</scope>
    <source>
        <strain evidence="5">MZ5-1-6</strain>
    </source>
</reference>
<dbReference type="Gene3D" id="1.20.1610.10">
    <property type="entry name" value="alpha-1,2-mannosidases domains"/>
    <property type="match status" value="1"/>
</dbReference>